<dbReference type="AlphaFoldDB" id="A0A316V4I4"/>
<keyword evidence="1" id="KW-0732">Signal</keyword>
<feature type="domain" description="Glycosyl hydrolase family 95 N-terminal" evidence="2">
    <location>
        <begin position="28"/>
        <end position="262"/>
    </location>
</feature>
<dbReference type="EMBL" id="KZ819605">
    <property type="protein sequence ID" value="PWN32456.1"/>
    <property type="molecule type" value="Genomic_DNA"/>
</dbReference>
<dbReference type="RefSeq" id="XP_025352758.1">
    <property type="nucleotide sequence ID" value="XM_025502803.1"/>
</dbReference>
<feature type="domain" description="Glycosyl hydrolase family 95 catalytic" evidence="4">
    <location>
        <begin position="281"/>
        <end position="701"/>
    </location>
</feature>
<dbReference type="InterPro" id="IPR054363">
    <property type="entry name" value="GH95_cat"/>
</dbReference>
<reference evidence="5 6" key="1">
    <citation type="journal article" date="2018" name="Mol. Biol. Evol.">
        <title>Broad Genomic Sampling Reveals a Smut Pathogenic Ancestry of the Fungal Clade Ustilaginomycotina.</title>
        <authorList>
            <person name="Kijpornyongpan T."/>
            <person name="Mondo S.J."/>
            <person name="Barry K."/>
            <person name="Sandor L."/>
            <person name="Lee J."/>
            <person name="Lipzen A."/>
            <person name="Pangilinan J."/>
            <person name="LaButti K."/>
            <person name="Hainaut M."/>
            <person name="Henrissat B."/>
            <person name="Grigoriev I.V."/>
            <person name="Spatafora J.W."/>
            <person name="Aime M.C."/>
        </authorList>
    </citation>
    <scope>NUCLEOTIDE SEQUENCE [LARGE SCALE GENOMIC DNA]</scope>
    <source>
        <strain evidence="5 6">MCA 3882</strain>
    </source>
</reference>
<sequence length="794" mass="86982">MLFQVVAALSLVVARTACQTYNGSTTIHFTTPAGDYTSVLPIGNGRLGITMYGSAAEKLVLNEDSIWNGNFQNRVNPNAKAAWPKVRQDLLDNKYNEAGNYGLANMVPENDEPGVYNTGGYLTADLGQNQNSMADYTRWLDTISGITGANYTYNGVQFSRLAVASYPDNVLAIRFSSEQPFDATLALGRDENVYNKTASTSNGMNQLLTYAGSGSSPGGLDFAMQARAVVDSGSVSVDSNTLKASGMKTLDVFMDIQTTYRESDYKGATDTSLDAAVSKGFDTIRNNAVQDHSNLHKSMQLSFGSSSNSAITQNTTDQRLAAFKNSPDDDIELMTLVYNFGRHLIIGSSRQGNKALPANLMGLWWNTNSPPFAGRFTININIEMNYWAVGAGNLAPETQMSLFDLMDVARPRALQMAKDMYGIEQGLVMHHNTDLWGDSAPTDNGTEYTLWPMSAPWLSTHYLEHVRFTNDLDLLKNRALPFMLDTAAFYDTFLFEYNGSMVTGPSLSPENPFYMPKDSDSPGTQTGMDIAPAMDNQLLWQLYNDIDEAYSLLGDPNNSNATKYRALQAKLRPNFIGSYGEILEWRYEYVDADPGHRHLSPLWALHPGKQFSPLLNETLANASRILLDNRMINGGGNTGWSRAWVSASYARLLDADTSWANAQETLKHFLLVNLWNTDSGSGTPYQIDGNFGFLSAIQEMIMQSHTGTVHLLPALSSNAAKAGGSVTNMLARYGFSVDMEWDEGPKLKQAVITSNLGNELTLRLTNGTAINVDGNAYKGPVKTSKGQKLTVTLA</sequence>
<dbReference type="InterPro" id="IPR049053">
    <property type="entry name" value="AFCA-like_C"/>
</dbReference>
<protein>
    <submittedName>
        <fullName evidence="5">Uncharacterized protein</fullName>
    </submittedName>
</protein>
<evidence type="ECO:0000313" key="6">
    <source>
        <dbReference type="Proteomes" id="UP000245771"/>
    </source>
</evidence>
<evidence type="ECO:0000259" key="4">
    <source>
        <dbReference type="Pfam" id="PF22124"/>
    </source>
</evidence>
<dbReference type="InParanoid" id="A0A316V4I4"/>
<proteinExistence type="predicted"/>
<evidence type="ECO:0000313" key="5">
    <source>
        <dbReference type="EMBL" id="PWN32456.1"/>
    </source>
</evidence>
<dbReference type="InterPro" id="IPR027414">
    <property type="entry name" value="GH95_N_dom"/>
</dbReference>
<dbReference type="GeneID" id="37024584"/>
<evidence type="ECO:0000256" key="1">
    <source>
        <dbReference type="SAM" id="SignalP"/>
    </source>
</evidence>
<dbReference type="InterPro" id="IPR016518">
    <property type="entry name" value="Alpha-L-fucosidase"/>
</dbReference>
<dbReference type="PANTHER" id="PTHR31084:SF0">
    <property type="entry name" value="ALPHA-L-FUCOSIDASE 2"/>
    <property type="match status" value="1"/>
</dbReference>
<dbReference type="InterPro" id="IPR012341">
    <property type="entry name" value="6hp_glycosidase-like_sf"/>
</dbReference>
<name>A0A316V4I4_9BASI</name>
<dbReference type="InterPro" id="IPR008928">
    <property type="entry name" value="6-hairpin_glycosidase_sf"/>
</dbReference>
<dbReference type="Proteomes" id="UP000245771">
    <property type="component" value="Unassembled WGS sequence"/>
</dbReference>
<organism evidence="5 6">
    <name type="scientific">Meira miltonrushii</name>
    <dbReference type="NCBI Taxonomy" id="1280837"/>
    <lineage>
        <taxon>Eukaryota</taxon>
        <taxon>Fungi</taxon>
        <taxon>Dikarya</taxon>
        <taxon>Basidiomycota</taxon>
        <taxon>Ustilaginomycotina</taxon>
        <taxon>Exobasidiomycetes</taxon>
        <taxon>Exobasidiales</taxon>
        <taxon>Brachybasidiaceae</taxon>
        <taxon>Meira</taxon>
    </lineage>
</organism>
<feature type="chain" id="PRO_5016245474" evidence="1">
    <location>
        <begin position="19"/>
        <end position="794"/>
    </location>
</feature>
<dbReference type="Pfam" id="PF14498">
    <property type="entry name" value="Glyco_hyd_65N_2"/>
    <property type="match status" value="1"/>
</dbReference>
<evidence type="ECO:0000259" key="2">
    <source>
        <dbReference type="Pfam" id="PF14498"/>
    </source>
</evidence>
<accession>A0A316V4I4</accession>
<feature type="domain" description="Alpha fucosidase A-like C-terminal" evidence="3">
    <location>
        <begin position="703"/>
        <end position="783"/>
    </location>
</feature>
<dbReference type="Pfam" id="PF21307">
    <property type="entry name" value="Glyco_hydro_95_C"/>
    <property type="match status" value="1"/>
</dbReference>
<dbReference type="PIRSF" id="PIRSF007663">
    <property type="entry name" value="UCP007663"/>
    <property type="match status" value="1"/>
</dbReference>
<dbReference type="GO" id="GO:0005975">
    <property type="term" value="P:carbohydrate metabolic process"/>
    <property type="evidence" value="ECO:0007669"/>
    <property type="project" value="InterPro"/>
</dbReference>
<keyword evidence="6" id="KW-1185">Reference proteome</keyword>
<dbReference type="Pfam" id="PF22124">
    <property type="entry name" value="Glyco_hydro_95_cat"/>
    <property type="match status" value="1"/>
</dbReference>
<dbReference type="STRING" id="1280837.A0A316V4I4"/>
<dbReference type="Gene3D" id="1.50.10.10">
    <property type="match status" value="1"/>
</dbReference>
<dbReference type="PANTHER" id="PTHR31084">
    <property type="entry name" value="ALPHA-L-FUCOSIDASE 2"/>
    <property type="match status" value="1"/>
</dbReference>
<dbReference type="SUPFAM" id="SSF48208">
    <property type="entry name" value="Six-hairpin glycosidases"/>
    <property type="match status" value="1"/>
</dbReference>
<evidence type="ECO:0000259" key="3">
    <source>
        <dbReference type="Pfam" id="PF21307"/>
    </source>
</evidence>
<feature type="signal peptide" evidence="1">
    <location>
        <begin position="1"/>
        <end position="18"/>
    </location>
</feature>
<dbReference type="OrthoDB" id="2848340at2759"/>
<gene>
    <name evidence="5" type="ORF">FA14DRAFT_74232</name>
</gene>
<dbReference type="GO" id="GO:0004560">
    <property type="term" value="F:alpha-L-fucosidase activity"/>
    <property type="evidence" value="ECO:0007669"/>
    <property type="project" value="InterPro"/>
</dbReference>